<accession>A0A841RGL3</accession>
<evidence type="ECO:0000259" key="1">
    <source>
        <dbReference type="Pfam" id="PF13026"/>
    </source>
</evidence>
<sequence length="129" mass="14579">MKKKITILLLTGFLFILVGCVSGNVDEETAQTYTTKAEDAIQLLNDGKFEELYEQFDEKMSSELSVEKMNAEVTPVIEESGEFQSFDQSSVEMKEGYYIVTITGNYSNVNRVYTITFDPEDKIAGLFVK</sequence>
<name>A0A841RGL3_9BACI</name>
<dbReference type="EMBL" id="JACHON010000010">
    <property type="protein sequence ID" value="MBB6513270.1"/>
    <property type="molecule type" value="Genomic_DNA"/>
</dbReference>
<keyword evidence="2" id="KW-0449">Lipoprotein</keyword>
<dbReference type="RefSeq" id="WP_184248167.1">
    <property type="nucleotide sequence ID" value="NZ_BAAACU010000042.1"/>
</dbReference>
<gene>
    <name evidence="2" type="ORF">GGQ92_002077</name>
</gene>
<dbReference type="Pfam" id="PF13026">
    <property type="entry name" value="DUF3887"/>
    <property type="match status" value="1"/>
</dbReference>
<dbReference type="Gene3D" id="3.10.450.590">
    <property type="match status" value="1"/>
</dbReference>
<protein>
    <submittedName>
        <fullName evidence="2">PBP1b-binding outer membrane lipoprotein LpoB</fullName>
    </submittedName>
</protein>
<comment type="caution">
    <text evidence="2">The sequence shown here is derived from an EMBL/GenBank/DDBJ whole genome shotgun (WGS) entry which is preliminary data.</text>
</comment>
<evidence type="ECO:0000313" key="3">
    <source>
        <dbReference type="Proteomes" id="UP000572212"/>
    </source>
</evidence>
<dbReference type="InterPro" id="IPR024981">
    <property type="entry name" value="DUF3887"/>
</dbReference>
<keyword evidence="3" id="KW-1185">Reference proteome</keyword>
<dbReference type="Proteomes" id="UP000572212">
    <property type="component" value="Unassembled WGS sequence"/>
</dbReference>
<feature type="domain" description="DUF3887" evidence="1">
    <location>
        <begin position="37"/>
        <end position="126"/>
    </location>
</feature>
<proteinExistence type="predicted"/>
<reference evidence="2 3" key="1">
    <citation type="submission" date="2020-08" db="EMBL/GenBank/DDBJ databases">
        <title>Genomic Encyclopedia of Type Strains, Phase IV (KMG-IV): sequencing the most valuable type-strain genomes for metagenomic binning, comparative biology and taxonomic classification.</title>
        <authorList>
            <person name="Goeker M."/>
        </authorList>
    </citation>
    <scope>NUCLEOTIDE SEQUENCE [LARGE SCALE GENOMIC DNA]</scope>
    <source>
        <strain evidence="2 3">DSM 11805</strain>
    </source>
</reference>
<evidence type="ECO:0000313" key="2">
    <source>
        <dbReference type="EMBL" id="MBB6513270.1"/>
    </source>
</evidence>
<dbReference type="AlphaFoldDB" id="A0A841RGL3"/>
<organism evidence="2 3">
    <name type="scientific">Gracilibacillus halotolerans</name>
    <dbReference type="NCBI Taxonomy" id="74386"/>
    <lineage>
        <taxon>Bacteria</taxon>
        <taxon>Bacillati</taxon>
        <taxon>Bacillota</taxon>
        <taxon>Bacilli</taxon>
        <taxon>Bacillales</taxon>
        <taxon>Bacillaceae</taxon>
        <taxon>Gracilibacillus</taxon>
    </lineage>
</organism>
<dbReference type="PROSITE" id="PS51257">
    <property type="entry name" value="PROKAR_LIPOPROTEIN"/>
    <property type="match status" value="1"/>
</dbReference>